<comment type="PTM">
    <text evidence="7 8">Topaquinone (TPQ) is generated by copper-dependent autoxidation of a specific tyrosyl residue.</text>
</comment>
<evidence type="ECO:0000256" key="9">
    <source>
        <dbReference type="SAM" id="MobiDB-lite"/>
    </source>
</evidence>
<dbReference type="EC" id="1.4.3.-" evidence="8"/>
<feature type="domain" description="Copper amine oxidase catalytic" evidence="11">
    <location>
        <begin position="342"/>
        <end position="754"/>
    </location>
</feature>
<evidence type="ECO:0000256" key="10">
    <source>
        <dbReference type="SAM" id="Phobius"/>
    </source>
</evidence>
<dbReference type="GO" id="GO:0005507">
    <property type="term" value="F:copper ion binding"/>
    <property type="evidence" value="ECO:0007669"/>
    <property type="project" value="InterPro"/>
</dbReference>
<evidence type="ECO:0000256" key="3">
    <source>
        <dbReference type="ARBA" id="ARBA00022772"/>
    </source>
</evidence>
<dbReference type="InterPro" id="IPR049948">
    <property type="entry name" value="Cu_Am_ox_TPQ-bd"/>
</dbReference>
<dbReference type="Gene3D" id="2.70.98.20">
    <property type="entry name" value="Copper amine oxidase, catalytic domain"/>
    <property type="match status" value="1"/>
</dbReference>
<feature type="transmembrane region" description="Helical" evidence="10">
    <location>
        <begin position="25"/>
        <end position="47"/>
    </location>
</feature>
<dbReference type="SUPFAM" id="SSF54416">
    <property type="entry name" value="Amine oxidase N-terminal region"/>
    <property type="match status" value="2"/>
</dbReference>
<evidence type="ECO:0000256" key="6">
    <source>
        <dbReference type="PIRSR" id="PIRSR600269-50"/>
    </source>
</evidence>
<feature type="domain" description="DUF1965" evidence="13">
    <location>
        <begin position="265"/>
        <end position="315"/>
    </location>
</feature>
<keyword evidence="4 8" id="KW-0560">Oxidoreductase</keyword>
<feature type="active site" description="Proton acceptor" evidence="6">
    <location>
        <position position="415"/>
    </location>
</feature>
<gene>
    <name evidence="14" type="ORF">SNE40_005067</name>
</gene>
<dbReference type="Pfam" id="PF02727">
    <property type="entry name" value="Cu_amine_oxidN2"/>
    <property type="match status" value="1"/>
</dbReference>
<evidence type="ECO:0000256" key="2">
    <source>
        <dbReference type="ARBA" id="ARBA00022723"/>
    </source>
</evidence>
<evidence type="ECO:0000256" key="4">
    <source>
        <dbReference type="ARBA" id="ARBA00023002"/>
    </source>
</evidence>
<dbReference type="SUPFAM" id="SSF49998">
    <property type="entry name" value="Amine oxidase catalytic domain"/>
    <property type="match status" value="1"/>
</dbReference>
<comment type="caution">
    <text evidence="14">The sequence shown here is derived from an EMBL/GenBank/DDBJ whole genome shotgun (WGS) entry which is preliminary data.</text>
</comment>
<dbReference type="AlphaFoldDB" id="A0AAN8JZD2"/>
<evidence type="ECO:0000256" key="8">
    <source>
        <dbReference type="RuleBase" id="RU000672"/>
    </source>
</evidence>
<dbReference type="GO" id="GO:0005886">
    <property type="term" value="C:plasma membrane"/>
    <property type="evidence" value="ECO:0007669"/>
    <property type="project" value="TreeGrafter"/>
</dbReference>
<evidence type="ECO:0000259" key="12">
    <source>
        <dbReference type="Pfam" id="PF02727"/>
    </source>
</evidence>
<keyword evidence="10" id="KW-0472">Membrane</keyword>
<dbReference type="InterPro" id="IPR015800">
    <property type="entry name" value="Cu_amine_oxidase_N2"/>
</dbReference>
<evidence type="ECO:0000259" key="11">
    <source>
        <dbReference type="Pfam" id="PF01179"/>
    </source>
</evidence>
<keyword evidence="2 8" id="KW-0479">Metal-binding</keyword>
<feature type="active site" description="Schiff-base intermediate with substrate; via topaquinone" evidence="6">
    <location>
        <position position="503"/>
    </location>
</feature>
<dbReference type="FunFam" id="2.70.98.20:FF:000002">
    <property type="entry name" value="Amine oxidase"/>
    <property type="match status" value="1"/>
</dbReference>
<comment type="cofactor">
    <cofactor evidence="8">
        <name>Cu cation</name>
        <dbReference type="ChEBI" id="CHEBI:23378"/>
    </cofactor>
    <text evidence="8">Contains 1 topaquinone per subunit.</text>
</comment>
<feature type="region of interest" description="Disordered" evidence="9">
    <location>
        <begin position="54"/>
        <end position="77"/>
    </location>
</feature>
<evidence type="ECO:0000256" key="1">
    <source>
        <dbReference type="ARBA" id="ARBA00007983"/>
    </source>
</evidence>
<comment type="similarity">
    <text evidence="1 8">Belongs to the copper/topaquinone oxidase family.</text>
</comment>
<dbReference type="GO" id="GO:0008131">
    <property type="term" value="F:primary methylamine oxidase activity"/>
    <property type="evidence" value="ECO:0007669"/>
    <property type="project" value="InterPro"/>
</dbReference>
<dbReference type="PROSITE" id="PS01164">
    <property type="entry name" value="COPPER_AMINE_OXID_1"/>
    <property type="match status" value="1"/>
</dbReference>
<feature type="modified residue" description="2',4',5'-topaquinone" evidence="7">
    <location>
        <position position="503"/>
    </location>
</feature>
<evidence type="ECO:0000313" key="15">
    <source>
        <dbReference type="Proteomes" id="UP001347796"/>
    </source>
</evidence>
<evidence type="ECO:0000256" key="5">
    <source>
        <dbReference type="ARBA" id="ARBA00023008"/>
    </source>
</evidence>
<keyword evidence="10" id="KW-1133">Transmembrane helix</keyword>
<name>A0AAN8JZD2_PATCE</name>
<protein>
    <recommendedName>
        <fullName evidence="8">Amine oxidase</fullName>
        <ecNumber evidence="8">1.4.3.-</ecNumber>
    </recommendedName>
</protein>
<accession>A0AAN8JZD2</accession>
<evidence type="ECO:0000256" key="7">
    <source>
        <dbReference type="PIRSR" id="PIRSR600269-51"/>
    </source>
</evidence>
<keyword evidence="5 8" id="KW-0186">Copper</keyword>
<dbReference type="GO" id="GO:0009308">
    <property type="term" value="P:amine metabolic process"/>
    <property type="evidence" value="ECO:0007669"/>
    <property type="project" value="UniProtKB-UniRule"/>
</dbReference>
<dbReference type="PRINTS" id="PR00766">
    <property type="entry name" value="CUDAOXIDASE"/>
</dbReference>
<dbReference type="InterPro" id="IPR036460">
    <property type="entry name" value="Cu_amine_oxidase_C_sf"/>
</dbReference>
<dbReference type="Gene3D" id="3.10.450.40">
    <property type="match status" value="2"/>
</dbReference>
<reference evidence="14 15" key="1">
    <citation type="submission" date="2024-01" db="EMBL/GenBank/DDBJ databases">
        <title>The genome of the rayed Mediterranean limpet Patella caerulea (Linnaeus, 1758).</title>
        <authorList>
            <person name="Anh-Thu Weber A."/>
            <person name="Halstead-Nussloch G."/>
        </authorList>
    </citation>
    <scope>NUCLEOTIDE SEQUENCE [LARGE SCALE GENOMIC DNA]</scope>
    <source>
        <strain evidence="14">AATW-2023a</strain>
        <tissue evidence="14">Whole specimen</tissue>
    </source>
</reference>
<dbReference type="Proteomes" id="UP001347796">
    <property type="component" value="Unassembled WGS sequence"/>
</dbReference>
<evidence type="ECO:0000259" key="13">
    <source>
        <dbReference type="Pfam" id="PF09248"/>
    </source>
</evidence>
<proteinExistence type="inferred from homology"/>
<dbReference type="Pfam" id="PF09248">
    <property type="entry name" value="DUF1965"/>
    <property type="match status" value="1"/>
</dbReference>
<dbReference type="EMBL" id="JAZGQO010000003">
    <property type="protein sequence ID" value="KAK6189014.1"/>
    <property type="molecule type" value="Genomic_DNA"/>
</dbReference>
<dbReference type="PANTHER" id="PTHR10638">
    <property type="entry name" value="COPPER AMINE OXIDASE"/>
    <property type="match status" value="1"/>
</dbReference>
<keyword evidence="10" id="KW-0812">Transmembrane</keyword>
<dbReference type="GO" id="GO:0048038">
    <property type="term" value="F:quinone binding"/>
    <property type="evidence" value="ECO:0007669"/>
    <property type="project" value="InterPro"/>
</dbReference>
<dbReference type="InterPro" id="IPR016182">
    <property type="entry name" value="Cu_amine_oxidase_N-reg"/>
</dbReference>
<dbReference type="PANTHER" id="PTHR10638:SF20">
    <property type="entry name" value="AMINE OXIDASE"/>
    <property type="match status" value="1"/>
</dbReference>
<dbReference type="InterPro" id="IPR015798">
    <property type="entry name" value="Cu_amine_oxidase_C"/>
</dbReference>
<keyword evidence="15" id="KW-1185">Reference proteome</keyword>
<organism evidence="14 15">
    <name type="scientific">Patella caerulea</name>
    <name type="common">Rayed Mediterranean limpet</name>
    <dbReference type="NCBI Taxonomy" id="87958"/>
    <lineage>
        <taxon>Eukaryota</taxon>
        <taxon>Metazoa</taxon>
        <taxon>Spiralia</taxon>
        <taxon>Lophotrochozoa</taxon>
        <taxon>Mollusca</taxon>
        <taxon>Gastropoda</taxon>
        <taxon>Patellogastropoda</taxon>
        <taxon>Patelloidea</taxon>
        <taxon>Patellidae</taxon>
        <taxon>Patella</taxon>
    </lineage>
</organism>
<feature type="domain" description="Copper amine oxidase N2-terminal" evidence="12">
    <location>
        <begin position="116"/>
        <end position="173"/>
    </location>
</feature>
<dbReference type="Pfam" id="PF01179">
    <property type="entry name" value="Cu_amine_oxid"/>
    <property type="match status" value="1"/>
</dbReference>
<dbReference type="InterPro" id="IPR015328">
    <property type="entry name" value="DUF1965"/>
</dbReference>
<feature type="compositionally biased region" description="Polar residues" evidence="9">
    <location>
        <begin position="61"/>
        <end position="75"/>
    </location>
</feature>
<keyword evidence="3 6" id="KW-0801">TPQ</keyword>
<evidence type="ECO:0000313" key="14">
    <source>
        <dbReference type="EMBL" id="KAK6189014.1"/>
    </source>
</evidence>
<sequence>MPREANRDTQYSSITKKGQGAGRKWMIVSFVLGAIALGLLIALVVVITKGGKIPAPPEGPSNPSAEAQVDASESPNPGVFHDLTRSELVSLQEYLYSDKASDLNLVRPDKVALNVSYVFITDLLPPNKTEVLGHINGNEPAPVRRARVVVFRGDKTTPVVEEYIVQPIPNPTSHELFQLRTRPNSIPFAYRPIGLVELAEVQEALWIPLQEEIGDILKESYDAGIVDCGDKCLTFYPHPMSSAIVGADIRKMWFETNYYVPYYGLHPTGFMFLGQIDGADKSKFSIEKVIYGGESFNSIKEFKTAYTTGTVTKTKLEFPKVDKNLFSTLNFRGDDKPSKRAPQLVEPDGKRYTLNHRQVKYMDWQFDFRMSVLTGPQLYNIMYGKDRIAFEVGLQEIAVFYAGANPAAKLTDFVDSGVLLGTHAKSLIPGGDCPETATFIPATFLSELTEEPHTNQRAFCLFEQHTGVPLRRHLSYSVSEGAFYGGVMDNVLILRTILTVVNYDYIFDFIFHQNGAMEVRAVSTGYIYTTFYNQAEDKYGFRLHENILANLHHHMFHFKVDLDVLGTSNRYETLDIETEDVDISEETGNLGDKYNQIFYTKNLKNTETEAAYKFNFDTPKYHIIHNNAEKTSFGVPKAYRIQMNGMSKQTLKENSGNEATVPWSRYQMAVTKYKPDEFGSSSPYKMYDGRSPIVNFQQYIDDNDNIVDQDLVLWLAMGVHHIPHTEDLPITPTPGAHLSFALLPYNYFKEDPSMTSHDSITVVHKDPTNPQDGVVFRRYHNATGRPTNVNLPSDNLSDYEDNPDLVLQSRKRFGLL</sequence>
<dbReference type="InterPro" id="IPR000269">
    <property type="entry name" value="Cu_amine_oxidase"/>
</dbReference>